<feature type="transmembrane region" description="Helical" evidence="1">
    <location>
        <begin position="150"/>
        <end position="167"/>
    </location>
</feature>
<keyword evidence="1" id="KW-1133">Transmembrane helix</keyword>
<keyword evidence="1" id="KW-0812">Transmembrane</keyword>
<dbReference type="Pfam" id="PF04307">
    <property type="entry name" value="YdjM"/>
    <property type="match status" value="1"/>
</dbReference>
<protein>
    <recommendedName>
        <fullName evidence="4">Metal-dependent hydrolase</fullName>
    </recommendedName>
</protein>
<proteinExistence type="predicted"/>
<feature type="transmembrane region" description="Helical" evidence="1">
    <location>
        <begin position="91"/>
        <end position="111"/>
    </location>
</feature>
<reference evidence="2 3" key="1">
    <citation type="submission" date="2015-12" db="EMBL/GenBank/DDBJ databases">
        <title>Haloferax profundi sp. nov. isolated from the Discovery deep brine-seawater interface in the Red Sea.</title>
        <authorList>
            <person name="Zhang G."/>
            <person name="Stingl U."/>
            <person name="Rashid M."/>
        </authorList>
    </citation>
    <scope>NUCLEOTIDE SEQUENCE [LARGE SCALE GENOMIC DNA]</scope>
    <source>
        <strain evidence="2 3">SB29</strain>
    </source>
</reference>
<dbReference type="EMBL" id="LOPV01000690">
    <property type="protein sequence ID" value="KTG08741.1"/>
    <property type="molecule type" value="Genomic_DNA"/>
</dbReference>
<sequence>MYPLGHLALGYLCYAGVAYLTDRQLPNGLLLVVLAFGTQVPDIIDKPLVYAGVLPSGRSFAHSLLIVLPVLAGLSYMAIQWDLRTEARAFSVAVLSHLIGDSYLLALRGQWTELRFLLWPVIPAIDYPSDDIAPWVRLFNAGFDSPQMQFQYLLVVIAIVIWARSVYVKRTRRTPDR</sequence>
<dbReference type="AlphaFoldDB" id="A0A0W1R5M7"/>
<keyword evidence="3" id="KW-1185">Reference proteome</keyword>
<name>A0A0W1R5M7_9EURY</name>
<feature type="transmembrane region" description="Helical" evidence="1">
    <location>
        <begin position="60"/>
        <end position="79"/>
    </location>
</feature>
<comment type="caution">
    <text evidence="2">The sequence shown here is derived from an EMBL/GenBank/DDBJ whole genome shotgun (WGS) entry which is preliminary data.</text>
</comment>
<evidence type="ECO:0000256" key="1">
    <source>
        <dbReference type="SAM" id="Phobius"/>
    </source>
</evidence>
<dbReference type="InterPro" id="IPR007404">
    <property type="entry name" value="YdjM-like"/>
</dbReference>
<keyword evidence="1" id="KW-0472">Membrane</keyword>
<accession>A0A0W1R5M7</accession>
<evidence type="ECO:0008006" key="4">
    <source>
        <dbReference type="Google" id="ProtNLM"/>
    </source>
</evidence>
<dbReference type="Proteomes" id="UP000053157">
    <property type="component" value="Unassembled WGS sequence"/>
</dbReference>
<evidence type="ECO:0000313" key="3">
    <source>
        <dbReference type="Proteomes" id="UP000053157"/>
    </source>
</evidence>
<organism evidence="2 3">
    <name type="scientific">Haloferax profundi</name>
    <dbReference type="NCBI Taxonomy" id="1544718"/>
    <lineage>
        <taxon>Archaea</taxon>
        <taxon>Methanobacteriati</taxon>
        <taxon>Methanobacteriota</taxon>
        <taxon>Stenosarchaea group</taxon>
        <taxon>Halobacteria</taxon>
        <taxon>Halobacteriales</taxon>
        <taxon>Haloferacaceae</taxon>
        <taxon>Haloferax</taxon>
    </lineage>
</organism>
<evidence type="ECO:0000313" key="2">
    <source>
        <dbReference type="EMBL" id="KTG08741.1"/>
    </source>
</evidence>
<dbReference type="RefSeq" id="WP_058573629.1">
    <property type="nucleotide sequence ID" value="NZ_LOPV01000690.1"/>
</dbReference>
<gene>
    <name evidence="2" type="ORF">AUR66_20235</name>
</gene>
<dbReference type="OrthoDB" id="200338at2157"/>